<organism evidence="2 3">
    <name type="scientific">Marichromatium bheemlicum</name>
    <dbReference type="NCBI Taxonomy" id="365339"/>
    <lineage>
        <taxon>Bacteria</taxon>
        <taxon>Pseudomonadati</taxon>
        <taxon>Pseudomonadota</taxon>
        <taxon>Gammaproteobacteria</taxon>
        <taxon>Chromatiales</taxon>
        <taxon>Chromatiaceae</taxon>
        <taxon>Marichromatium</taxon>
    </lineage>
</organism>
<evidence type="ECO:0000256" key="1">
    <source>
        <dbReference type="SAM" id="SignalP"/>
    </source>
</evidence>
<keyword evidence="3" id="KW-1185">Reference proteome</keyword>
<gene>
    <name evidence="2" type="ORF">HF203_15115</name>
</gene>
<dbReference type="InterPro" id="IPR023614">
    <property type="entry name" value="Porin_dom_sf"/>
</dbReference>
<proteinExistence type="predicted"/>
<keyword evidence="1" id="KW-0732">Signal</keyword>
<dbReference type="Pfam" id="PF10082">
    <property type="entry name" value="BBP2_2"/>
    <property type="match status" value="1"/>
</dbReference>
<dbReference type="Proteomes" id="UP000740754">
    <property type="component" value="Unassembled WGS sequence"/>
</dbReference>
<sequence length="423" mass="47283">MKRWSLVAGIAPLCLSPVVLAQDAALRTSVDYLQPVAERPVAVEEDERFVRLGGWKLTPQAELSGTFDSNIYATAKDEEDDFITVLKPKARLQSDWNVHEVMLEAGADLGWYQDFSSEDYQDFYLVNRNRLDIVYGTRLLTDVLYRDAHVARSSPDSDGLTAEPLTYELLRGMIGFERDLGILGLRADIQAEDINYDDSDRVGGGTIDNSYRDRTVVDGGLRLSYSRFEGAEAYLSARLREVSYEDSTLGGRPDRDSSGYDIGLGLRKSVSDLWVFDAFVGYSPRHFADRALDDISGGDALAFSVKALWNPTPITSLIADFQRKTFETTTVGSSALISTAFNLRLEHKLTEALLLDANLGYSINDYAGVSREDDLYRASLGVAYHLTQLASVRAEYSYRERDSTAALNDYDRQLLQLQLLVNY</sequence>
<dbReference type="InterPro" id="IPR018759">
    <property type="entry name" value="BBP2_2"/>
</dbReference>
<dbReference type="SUPFAM" id="SSF56935">
    <property type="entry name" value="Porins"/>
    <property type="match status" value="1"/>
</dbReference>
<feature type="signal peptide" evidence="1">
    <location>
        <begin position="1"/>
        <end position="21"/>
    </location>
</feature>
<reference evidence="2 3" key="1">
    <citation type="submission" date="2020-04" db="EMBL/GenBank/DDBJ databases">
        <title>Draft Whole-Genome sequence of Marichromatium bheemlicum DSM 18632, type strain.</title>
        <authorList>
            <person name="Kyndt J.A."/>
            <person name="Meyer T.E."/>
        </authorList>
    </citation>
    <scope>NUCLEOTIDE SEQUENCE [LARGE SCALE GENOMIC DNA]</scope>
    <source>
        <strain evidence="2 3">DSM 18632</strain>
    </source>
</reference>
<comment type="caution">
    <text evidence="2">The sequence shown here is derived from an EMBL/GenBank/DDBJ whole genome shotgun (WGS) entry which is preliminary data.</text>
</comment>
<name>A0ABX1IC02_9GAMM</name>
<dbReference type="Gene3D" id="2.40.160.10">
    <property type="entry name" value="Porin"/>
    <property type="match status" value="1"/>
</dbReference>
<evidence type="ECO:0000313" key="2">
    <source>
        <dbReference type="EMBL" id="NKN34549.1"/>
    </source>
</evidence>
<evidence type="ECO:0000313" key="3">
    <source>
        <dbReference type="Proteomes" id="UP000740754"/>
    </source>
</evidence>
<protein>
    <submittedName>
        <fullName evidence="2">Outer membrane beta-barrel protein</fullName>
    </submittedName>
</protein>
<feature type="chain" id="PRO_5045735782" evidence="1">
    <location>
        <begin position="22"/>
        <end position="423"/>
    </location>
</feature>
<dbReference type="EMBL" id="JAAXKX010000031">
    <property type="protein sequence ID" value="NKN34549.1"/>
    <property type="molecule type" value="Genomic_DNA"/>
</dbReference>
<accession>A0ABX1IC02</accession>
<dbReference type="RefSeq" id="WP_168670923.1">
    <property type="nucleotide sequence ID" value="NZ_JAAXKX010000031.1"/>
</dbReference>